<reference evidence="1 2" key="2">
    <citation type="submission" date="2018-06" db="EMBL/GenBank/DDBJ databases">
        <title>Marinobactersediminissp. nov, a moderately halophilic bacterium isolated from marine solar saltern.</title>
        <authorList>
            <person name="Zhang Y."/>
        </authorList>
    </citation>
    <scope>NUCLEOTIDE SEQUENCE [LARGE SCALE GENOMIC DNA]</scope>
    <source>
        <strain evidence="1 2">F01</strain>
    </source>
</reference>
<organism evidence="1 2">
    <name type="scientific">Marinobacter vulgaris</name>
    <dbReference type="NCBI Taxonomy" id="1928331"/>
    <lineage>
        <taxon>Bacteria</taxon>
        <taxon>Pseudomonadati</taxon>
        <taxon>Pseudomonadota</taxon>
        <taxon>Gammaproteobacteria</taxon>
        <taxon>Pseudomonadales</taxon>
        <taxon>Marinobacteraceae</taxon>
        <taxon>Marinobacter</taxon>
    </lineage>
</organism>
<dbReference type="Proteomes" id="UP000253987">
    <property type="component" value="Unassembled WGS sequence"/>
</dbReference>
<reference evidence="2" key="1">
    <citation type="submission" date="2018-05" db="EMBL/GenBank/DDBJ databases">
        <authorList>
            <person name="Lu D."/>
        </authorList>
    </citation>
    <scope>NUCLEOTIDE SEQUENCE [LARGE SCALE GENOMIC DNA]</scope>
    <source>
        <strain evidence="2">F01</strain>
    </source>
</reference>
<keyword evidence="2" id="KW-1185">Reference proteome</keyword>
<comment type="caution">
    <text evidence="1">The sequence shown here is derived from an EMBL/GenBank/DDBJ whole genome shotgun (WGS) entry which is preliminary data.</text>
</comment>
<evidence type="ECO:0000313" key="1">
    <source>
        <dbReference type="EMBL" id="PXX91064.1"/>
    </source>
</evidence>
<sequence length="68" mass="7712">MVRVAGPAVGVPFLWKKNSLRSDTFFWQKRHPHLRTDSGSAGIVGFFWVGQSRNLTSQFPVKLKIQVV</sequence>
<accession>A0A2V3ZN26</accession>
<proteinExistence type="predicted"/>
<evidence type="ECO:0000313" key="2">
    <source>
        <dbReference type="Proteomes" id="UP000253987"/>
    </source>
</evidence>
<protein>
    <submittedName>
        <fullName evidence="1">Uncharacterized protein</fullName>
    </submittedName>
</protein>
<gene>
    <name evidence="1" type="ORF">DIT71_11240</name>
</gene>
<name>A0A2V3ZN26_9GAMM</name>
<dbReference type="AlphaFoldDB" id="A0A2V3ZN26"/>
<dbReference type="EMBL" id="QFWX01000004">
    <property type="protein sequence ID" value="PXX91064.1"/>
    <property type="molecule type" value="Genomic_DNA"/>
</dbReference>